<dbReference type="GO" id="GO:0008097">
    <property type="term" value="F:5S rRNA binding"/>
    <property type="evidence" value="ECO:0007669"/>
    <property type="project" value="TreeGrafter"/>
</dbReference>
<dbReference type="GO" id="GO:0003735">
    <property type="term" value="F:structural constituent of ribosome"/>
    <property type="evidence" value="ECO:0007669"/>
    <property type="project" value="InterPro"/>
</dbReference>
<dbReference type="GO" id="GO:0005840">
    <property type="term" value="C:ribosome"/>
    <property type="evidence" value="ECO:0007669"/>
    <property type="project" value="UniProtKB-KW"/>
</dbReference>
<dbReference type="Gramene" id="RZC77299">
    <property type="protein sequence ID" value="RZC77299"/>
    <property type="gene ID" value="C5167_001435"/>
</dbReference>
<evidence type="ECO:0000256" key="1">
    <source>
        <dbReference type="ARBA" id="ARBA00007116"/>
    </source>
</evidence>
<dbReference type="EMBL" id="CM010723">
    <property type="protein sequence ID" value="RZC77299.1"/>
    <property type="molecule type" value="Genomic_DNA"/>
</dbReference>
<dbReference type="Proteomes" id="UP000316621">
    <property type="component" value="Chromosome 9"/>
</dbReference>
<gene>
    <name evidence="4" type="ORF">C5167_001435</name>
</gene>
<dbReference type="STRING" id="3469.A0A4Y7KZA7"/>
<keyword evidence="5" id="KW-1185">Reference proteome</keyword>
<reference evidence="4 5" key="1">
    <citation type="journal article" date="2018" name="Science">
        <title>The opium poppy genome and morphinan production.</title>
        <authorList>
            <person name="Guo L."/>
            <person name="Winzer T."/>
            <person name="Yang X."/>
            <person name="Li Y."/>
            <person name="Ning Z."/>
            <person name="He Z."/>
            <person name="Teodor R."/>
            <person name="Lu Y."/>
            <person name="Bowser T.A."/>
            <person name="Graham I.A."/>
            <person name="Ye K."/>
        </authorList>
    </citation>
    <scope>NUCLEOTIDE SEQUENCE [LARGE SCALE GENOMIC DNA]</scope>
    <source>
        <strain evidence="5">cv. HN1</strain>
        <tissue evidence="4">Leaves</tissue>
    </source>
</reference>
<dbReference type="OrthoDB" id="736100at2759"/>
<proteinExistence type="inferred from homology"/>
<dbReference type="Pfam" id="PF00861">
    <property type="entry name" value="Ribosomal_L18p"/>
    <property type="match status" value="1"/>
</dbReference>
<accession>A0A4Y7KZA7</accession>
<evidence type="ECO:0000256" key="2">
    <source>
        <dbReference type="ARBA" id="ARBA00022980"/>
    </source>
</evidence>
<keyword evidence="3" id="KW-0687">Ribonucleoprotein</keyword>
<comment type="similarity">
    <text evidence="1">Belongs to the universal ribosomal protein uL18 family.</text>
</comment>
<dbReference type="OMA" id="FECGRTC"/>
<dbReference type="InterPro" id="IPR057268">
    <property type="entry name" value="Ribosomal_L18"/>
</dbReference>
<evidence type="ECO:0000313" key="5">
    <source>
        <dbReference type="Proteomes" id="UP000316621"/>
    </source>
</evidence>
<dbReference type="GO" id="GO:1990904">
    <property type="term" value="C:ribonucleoprotein complex"/>
    <property type="evidence" value="ECO:0007669"/>
    <property type="project" value="UniProtKB-KW"/>
</dbReference>
<protein>
    <submittedName>
        <fullName evidence="4">Uncharacterized protein</fullName>
    </submittedName>
</protein>
<name>A0A4Y7KZA7_PAPSO</name>
<dbReference type="Gene3D" id="3.30.420.100">
    <property type="match status" value="1"/>
</dbReference>
<dbReference type="SUPFAM" id="SSF53137">
    <property type="entry name" value="Translational machinery components"/>
    <property type="match status" value="1"/>
</dbReference>
<dbReference type="GO" id="GO:0006412">
    <property type="term" value="P:translation"/>
    <property type="evidence" value="ECO:0007669"/>
    <property type="project" value="InterPro"/>
</dbReference>
<dbReference type="AlphaFoldDB" id="A0A4Y7KZA7"/>
<dbReference type="CDD" id="cd00432">
    <property type="entry name" value="Ribosomal_L18_L5e"/>
    <property type="match status" value="1"/>
</dbReference>
<evidence type="ECO:0000256" key="3">
    <source>
        <dbReference type="ARBA" id="ARBA00023274"/>
    </source>
</evidence>
<dbReference type="PANTHER" id="PTHR12899">
    <property type="entry name" value="39S RIBOSOMAL PROTEIN L18, MITOCHONDRIAL"/>
    <property type="match status" value="1"/>
</dbReference>
<evidence type="ECO:0000313" key="4">
    <source>
        <dbReference type="EMBL" id="RZC77299.1"/>
    </source>
</evidence>
<organism evidence="4 5">
    <name type="scientific">Papaver somniferum</name>
    <name type="common">Opium poppy</name>
    <dbReference type="NCBI Taxonomy" id="3469"/>
    <lineage>
        <taxon>Eukaryota</taxon>
        <taxon>Viridiplantae</taxon>
        <taxon>Streptophyta</taxon>
        <taxon>Embryophyta</taxon>
        <taxon>Tracheophyta</taxon>
        <taxon>Spermatophyta</taxon>
        <taxon>Magnoliopsida</taxon>
        <taxon>Ranunculales</taxon>
        <taxon>Papaveraceae</taxon>
        <taxon>Papaveroideae</taxon>
        <taxon>Papaver</taxon>
    </lineage>
</organism>
<dbReference type="InterPro" id="IPR005484">
    <property type="entry name" value="Ribosomal_uL18_bac/plant/anim"/>
</dbReference>
<sequence length="148" mass="16428">MTLTKRYILRLFISLKYISANVIDRKRGRIVVLASTAEKSMKQAMESSCNVKAAEAVGEVLAMRLKVGGLDQGGEGNGIHVNVDKEVEKKAFKNRTKILALVDALKNHGVKLVLDDDDGKELKMMVIPLVLVKFKGFDVFICSLEMNF</sequence>
<keyword evidence="2" id="KW-0689">Ribosomal protein</keyword>
<dbReference type="PANTHER" id="PTHR12899:SF21">
    <property type="entry name" value="OS09G0549700 PROTEIN"/>
    <property type="match status" value="1"/>
</dbReference>